<dbReference type="InterPro" id="IPR010158">
    <property type="entry name" value="Amidase_Cbmase"/>
</dbReference>
<dbReference type="PANTHER" id="PTHR32494">
    <property type="entry name" value="ALLANTOATE DEIMINASE-RELATED"/>
    <property type="match status" value="1"/>
</dbReference>
<proteinExistence type="predicted"/>
<reference evidence="2" key="1">
    <citation type="submission" date="2018-07" db="EMBL/GenBank/DDBJ databases">
        <authorList>
            <person name="Ashton P.M."/>
            <person name="Dallman T."/>
            <person name="Nair S."/>
            <person name="De Pinna E."/>
            <person name="Peters T."/>
            <person name="Grant K."/>
        </authorList>
    </citation>
    <scope>NUCLEOTIDE SEQUENCE</scope>
    <source>
        <strain evidence="2">296838</strain>
    </source>
</reference>
<feature type="non-terminal residue" evidence="2">
    <location>
        <position position="1"/>
    </location>
</feature>
<sequence length="128" mass="14092">IDMRDPDEERLQWAEGQIRDYLAVLSEQEEVTVSARQLARFQPVVFDKTLVSCVENAARAAGSAYRRMPSGAGHDAQMIARIAPAAMIFVPSKNGISHNPAEYTEDADLIRGAQVLLDTVILRLAEPV</sequence>
<dbReference type="Gene3D" id="3.30.70.360">
    <property type="match status" value="1"/>
</dbReference>
<dbReference type="Gene3D" id="3.40.630.10">
    <property type="entry name" value="Zn peptidases"/>
    <property type="match status" value="1"/>
</dbReference>
<dbReference type="SUPFAM" id="SSF53187">
    <property type="entry name" value="Zn-dependent exopeptidases"/>
    <property type="match status" value="1"/>
</dbReference>
<gene>
    <name evidence="2" type="ORF">DS524_25145</name>
</gene>
<dbReference type="AlphaFoldDB" id="A0A5U8STN1"/>
<dbReference type="PANTHER" id="PTHR32494:SF5">
    <property type="entry name" value="ALLANTOATE AMIDOHYDROLASE"/>
    <property type="match status" value="1"/>
</dbReference>
<name>A0A5U8STN1_SALET</name>
<protein>
    <submittedName>
        <fullName evidence="2">Zn-dependent hydrolase</fullName>
    </submittedName>
</protein>
<keyword evidence="1 2" id="KW-0378">Hydrolase</keyword>
<accession>A0A5U8STN1</accession>
<organism evidence="2">
    <name type="scientific">Salmonella enterica subsp. enterica serovar Chester</name>
    <dbReference type="NCBI Taxonomy" id="149386"/>
    <lineage>
        <taxon>Bacteria</taxon>
        <taxon>Pseudomonadati</taxon>
        <taxon>Pseudomonadota</taxon>
        <taxon>Gammaproteobacteria</taxon>
        <taxon>Enterobacterales</taxon>
        <taxon>Enterobacteriaceae</taxon>
        <taxon>Salmonella</taxon>
    </lineage>
</organism>
<evidence type="ECO:0000313" key="2">
    <source>
        <dbReference type="EMBL" id="EBR9859036.1"/>
    </source>
</evidence>
<dbReference type="GO" id="GO:0016813">
    <property type="term" value="F:hydrolase activity, acting on carbon-nitrogen (but not peptide) bonds, in linear amidines"/>
    <property type="evidence" value="ECO:0007669"/>
    <property type="project" value="InterPro"/>
</dbReference>
<comment type="caution">
    <text evidence="2">The sequence shown here is derived from an EMBL/GenBank/DDBJ whole genome shotgun (WGS) entry which is preliminary data.</text>
</comment>
<dbReference type="InterPro" id="IPR002933">
    <property type="entry name" value="Peptidase_M20"/>
</dbReference>
<dbReference type="EMBL" id="AAGUAT010000080">
    <property type="protein sequence ID" value="EBR9859036.1"/>
    <property type="molecule type" value="Genomic_DNA"/>
</dbReference>
<evidence type="ECO:0000256" key="1">
    <source>
        <dbReference type="ARBA" id="ARBA00022801"/>
    </source>
</evidence>
<dbReference type="Pfam" id="PF01546">
    <property type="entry name" value="Peptidase_M20"/>
    <property type="match status" value="1"/>
</dbReference>